<dbReference type="EnsemblPlants" id="TraesCS6B02G473300.1">
    <property type="protein sequence ID" value="TraesCS6B02G473300.1.cds1"/>
    <property type="gene ID" value="TraesCS6B02G473300"/>
</dbReference>
<dbReference type="GO" id="GO:0009505">
    <property type="term" value="C:plant-type cell wall"/>
    <property type="evidence" value="ECO:0000318"/>
    <property type="project" value="GO_Central"/>
</dbReference>
<name>A0A3B6PTP9_WHEAT</name>
<sequence>MARLFTIISSFAVLLLLLSDVGMAVETAPISLGNLGLLPPPKPAVADANVKRFCADTPYPEVCADMIARYDESKGADDKKLAGMAALTTATLLLQASGDASPGVQKQRYPDLTKADEECFETCYKELTNGGQKLDNLCTSKEGSDDIGMAQLPEIRSFIKENNGAHAQWNCDRCRPANDKKTPDDVSKKNDAEKAMAVLEVLVNKVTK</sequence>
<evidence type="ECO:0000313" key="2">
    <source>
        <dbReference type="EnsemblPlants" id="TraesCS6B02G473300.1.cds1"/>
    </source>
</evidence>
<feature type="signal peptide" evidence="1">
    <location>
        <begin position="1"/>
        <end position="24"/>
    </location>
</feature>
<dbReference type="SUPFAM" id="SSF101148">
    <property type="entry name" value="Plant invertase/pectin methylesterase inhibitor"/>
    <property type="match status" value="1"/>
</dbReference>
<organism evidence="2">
    <name type="scientific">Triticum aestivum</name>
    <name type="common">Wheat</name>
    <dbReference type="NCBI Taxonomy" id="4565"/>
    <lineage>
        <taxon>Eukaryota</taxon>
        <taxon>Viridiplantae</taxon>
        <taxon>Streptophyta</taxon>
        <taxon>Embryophyta</taxon>
        <taxon>Tracheophyta</taxon>
        <taxon>Spermatophyta</taxon>
        <taxon>Magnoliopsida</taxon>
        <taxon>Liliopsida</taxon>
        <taxon>Poales</taxon>
        <taxon>Poaceae</taxon>
        <taxon>BOP clade</taxon>
        <taxon>Pooideae</taxon>
        <taxon>Triticodae</taxon>
        <taxon>Triticeae</taxon>
        <taxon>Triticinae</taxon>
        <taxon>Triticum</taxon>
    </lineage>
</organism>
<dbReference type="Gramene" id="TraesPARA_EIv1.0_2119080.1">
    <property type="protein sequence ID" value="TraesPARA_EIv1.0_2119080.1.CDS1"/>
    <property type="gene ID" value="TraesPARA_EIv1.0_2119080"/>
</dbReference>
<keyword evidence="1" id="KW-0732">Signal</keyword>
<keyword evidence="3" id="KW-1185">Reference proteome</keyword>
<reference evidence="2" key="1">
    <citation type="submission" date="2018-08" db="EMBL/GenBank/DDBJ databases">
        <authorList>
            <person name="Rossello M."/>
        </authorList>
    </citation>
    <scope>NUCLEOTIDE SEQUENCE [LARGE SCALE GENOMIC DNA]</scope>
    <source>
        <strain evidence="2">cv. Chinese Spring</strain>
    </source>
</reference>
<evidence type="ECO:0000313" key="3">
    <source>
        <dbReference type="Proteomes" id="UP000019116"/>
    </source>
</evidence>
<dbReference type="OrthoDB" id="617241at2759"/>
<dbReference type="Gramene" id="TraesCS6B02G473300.1">
    <property type="protein sequence ID" value="TraesCS6B02G473300.1.cds1"/>
    <property type="gene ID" value="TraesCS6B02G473300"/>
</dbReference>
<dbReference type="Gramene" id="TraesCAD_scaffold_039356_01G000400.1">
    <property type="protein sequence ID" value="TraesCAD_scaffold_039356_01G000400.1"/>
    <property type="gene ID" value="TraesCAD_scaffold_039356_01G000400"/>
</dbReference>
<proteinExistence type="predicted"/>
<dbReference type="GeneID" id="123135251"/>
<dbReference type="GO" id="GO:0009827">
    <property type="term" value="P:plant-type cell wall modification"/>
    <property type="evidence" value="ECO:0000318"/>
    <property type="project" value="GO_Central"/>
</dbReference>
<dbReference type="SMR" id="A0A3B6PTP9"/>
<dbReference type="RefSeq" id="XP_044410244.1">
    <property type="nucleotide sequence ID" value="XM_044554309.1"/>
</dbReference>
<reference evidence="2" key="2">
    <citation type="submission" date="2018-10" db="UniProtKB">
        <authorList>
            <consortium name="EnsemblPlants"/>
        </authorList>
    </citation>
    <scope>IDENTIFICATION</scope>
</reference>
<dbReference type="OMA" id="EVCADMI"/>
<dbReference type="Gene3D" id="1.20.140.40">
    <property type="entry name" value="Invertase/pectin methylesterase inhibitor family protein"/>
    <property type="match status" value="1"/>
</dbReference>
<dbReference type="GO" id="GO:0004857">
    <property type="term" value="F:enzyme inhibitor activity"/>
    <property type="evidence" value="ECO:0000318"/>
    <property type="project" value="GO_Central"/>
</dbReference>
<gene>
    <name evidence="2" type="primary">LOC123135251</name>
</gene>
<dbReference type="InterPro" id="IPR035513">
    <property type="entry name" value="Invertase/methylesterase_inhib"/>
</dbReference>
<accession>A0A3B6PTP9</accession>
<evidence type="ECO:0000256" key="1">
    <source>
        <dbReference type="SAM" id="SignalP"/>
    </source>
</evidence>
<dbReference type="AlphaFoldDB" id="A0A3B6PTP9"/>
<dbReference type="Gramene" id="TraesCS6B03G1290200.1">
    <property type="protein sequence ID" value="TraesCS6B03G1290200.1.CDS1"/>
    <property type="gene ID" value="TraesCS6B03G1290200"/>
</dbReference>
<dbReference type="Gramene" id="TraesLDM6B03G03639790.1">
    <property type="protein sequence ID" value="TraesLDM6B03G03639790.1.CDS1"/>
    <property type="gene ID" value="TraesLDM6B03G03639790"/>
</dbReference>
<protein>
    <submittedName>
        <fullName evidence="2">Uncharacterized protein</fullName>
    </submittedName>
</protein>
<dbReference type="Proteomes" id="UP000019116">
    <property type="component" value="Chromosome 6B"/>
</dbReference>
<feature type="chain" id="PRO_5043179133" evidence="1">
    <location>
        <begin position="25"/>
        <end position="208"/>
    </location>
</feature>
<dbReference type="Gramene" id="TraesNOR6B03G03677260.1">
    <property type="protein sequence ID" value="TraesNOR6B03G03677260.1.CDS1"/>
    <property type="gene ID" value="TraesNOR6B03G03677260"/>
</dbReference>
<dbReference type="Gramene" id="TraesJAG6B03G03630450.1">
    <property type="protein sequence ID" value="TraesJAG6B03G03630450.1.CDS1"/>
    <property type="gene ID" value="TraesJAG6B03G03630450"/>
</dbReference>